<accession>A0A7C0ZIB3</accession>
<comment type="caution">
    <text evidence="1">The sequence shown here is derived from an EMBL/GenBank/DDBJ whole genome shotgun (WGS) entry which is preliminary data.</text>
</comment>
<dbReference type="EMBL" id="DQWE01000351">
    <property type="protein sequence ID" value="HDI83603.1"/>
    <property type="molecule type" value="Genomic_DNA"/>
</dbReference>
<evidence type="ECO:0008006" key="2">
    <source>
        <dbReference type="Google" id="ProtNLM"/>
    </source>
</evidence>
<organism evidence="1">
    <name type="scientific">candidate division WOR-3 bacterium</name>
    <dbReference type="NCBI Taxonomy" id="2052148"/>
    <lineage>
        <taxon>Bacteria</taxon>
        <taxon>Bacteria division WOR-3</taxon>
    </lineage>
</organism>
<proteinExistence type="predicted"/>
<protein>
    <recommendedName>
        <fullName evidence="2">Carbohydrate-binding domain-containing protein</fullName>
    </recommendedName>
</protein>
<reference evidence="1" key="1">
    <citation type="journal article" date="2020" name="mSystems">
        <title>Genome- and Community-Level Interaction Insights into Carbon Utilization and Element Cycling Functions of Hydrothermarchaeota in Hydrothermal Sediment.</title>
        <authorList>
            <person name="Zhou Z."/>
            <person name="Liu Y."/>
            <person name="Xu W."/>
            <person name="Pan J."/>
            <person name="Luo Z.H."/>
            <person name="Li M."/>
        </authorList>
    </citation>
    <scope>NUCLEOTIDE SEQUENCE [LARGE SCALE GENOMIC DNA]</scope>
    <source>
        <strain evidence="1">HyVt-102</strain>
    </source>
</reference>
<gene>
    <name evidence="1" type="ORF">ENF18_07430</name>
</gene>
<name>A0A7C0ZIB3_UNCW3</name>
<evidence type="ECO:0000313" key="1">
    <source>
        <dbReference type="EMBL" id="HDI83603.1"/>
    </source>
</evidence>
<sequence length="235" mass="26172">MKRLFFVIPILLLIWGCQKPGFFFNPPDTGNGNNNQVAHLLDGVNDFSMDEIAGIDRVGDISEPNLDLDTLWAVKDDSMLYIGFNAHSSAGYGMSYGIYIFTDSIYGSGAGNDPWNRLVDYTGGIYPPYVVYFWHDANVDSITSAHFRSFDSDSNNWNETVIGRDIFVYNASIDFMEVFIPLEWLGGPDSIYIEVFTTGGNGHAQDTSPEDENVQFPDPDWSQTTVSLSSAVLIK</sequence>
<dbReference type="AlphaFoldDB" id="A0A7C0ZIB3"/>
<dbReference type="Proteomes" id="UP000885847">
    <property type="component" value="Unassembled WGS sequence"/>
</dbReference>